<organism evidence="3 4">
    <name type="scientific">Ornatilinea apprima</name>
    <dbReference type="NCBI Taxonomy" id="1134406"/>
    <lineage>
        <taxon>Bacteria</taxon>
        <taxon>Bacillati</taxon>
        <taxon>Chloroflexota</taxon>
        <taxon>Anaerolineae</taxon>
        <taxon>Anaerolineales</taxon>
        <taxon>Anaerolineaceae</taxon>
        <taxon>Ornatilinea</taxon>
    </lineage>
</organism>
<dbReference type="PANTHER" id="PTHR31223">
    <property type="entry name" value="LOG FAMILY PROTEIN YJL055W"/>
    <property type="match status" value="1"/>
</dbReference>
<keyword evidence="2" id="KW-0203">Cytokinin biosynthesis</keyword>
<protein>
    <recommendedName>
        <fullName evidence="2">Cytokinin riboside 5'-monophosphate phosphoribohydrolase</fullName>
        <ecNumber evidence="2">3.2.2.n1</ecNumber>
    </recommendedName>
</protein>
<dbReference type="Pfam" id="PF03641">
    <property type="entry name" value="Lysine_decarbox"/>
    <property type="match status" value="1"/>
</dbReference>
<evidence type="ECO:0000256" key="1">
    <source>
        <dbReference type="ARBA" id="ARBA00006763"/>
    </source>
</evidence>
<dbReference type="PATRIC" id="fig|1134406.4.peg.1951"/>
<name>A0A0P6XLU5_9CHLR</name>
<dbReference type="STRING" id="1134406.ADN00_01035"/>
<evidence type="ECO:0000313" key="3">
    <source>
        <dbReference type="EMBL" id="KPL80808.1"/>
    </source>
</evidence>
<dbReference type="GO" id="GO:0005829">
    <property type="term" value="C:cytosol"/>
    <property type="evidence" value="ECO:0007669"/>
    <property type="project" value="TreeGrafter"/>
</dbReference>
<comment type="caution">
    <text evidence="3">The sequence shown here is derived from an EMBL/GenBank/DDBJ whole genome shotgun (WGS) entry which is preliminary data.</text>
</comment>
<dbReference type="GO" id="GO:0016799">
    <property type="term" value="F:hydrolase activity, hydrolyzing N-glycosyl compounds"/>
    <property type="evidence" value="ECO:0007669"/>
    <property type="project" value="TreeGrafter"/>
</dbReference>
<dbReference type="GO" id="GO:0009691">
    <property type="term" value="P:cytokinin biosynthetic process"/>
    <property type="evidence" value="ECO:0007669"/>
    <property type="project" value="UniProtKB-UniRule"/>
</dbReference>
<evidence type="ECO:0000256" key="2">
    <source>
        <dbReference type="RuleBase" id="RU363015"/>
    </source>
</evidence>
<gene>
    <name evidence="3" type="ORF">ADN00_01035</name>
</gene>
<dbReference type="PANTHER" id="PTHR31223:SF70">
    <property type="entry name" value="LOG FAMILY PROTEIN YJL055W"/>
    <property type="match status" value="1"/>
</dbReference>
<reference evidence="3 4" key="1">
    <citation type="submission" date="2015-07" db="EMBL/GenBank/DDBJ databases">
        <title>Genome sequence of Ornatilinea apprima DSM 23815.</title>
        <authorList>
            <person name="Hemp J."/>
            <person name="Ward L.M."/>
            <person name="Pace L.A."/>
            <person name="Fischer W.W."/>
        </authorList>
    </citation>
    <scope>NUCLEOTIDE SEQUENCE [LARGE SCALE GENOMIC DNA]</scope>
    <source>
        <strain evidence="3 4">P3M-1</strain>
    </source>
</reference>
<dbReference type="SUPFAM" id="SSF102405">
    <property type="entry name" value="MCP/YpsA-like"/>
    <property type="match status" value="1"/>
</dbReference>
<keyword evidence="2" id="KW-0378">Hydrolase</keyword>
<evidence type="ECO:0000313" key="4">
    <source>
        <dbReference type="Proteomes" id="UP000050417"/>
    </source>
</evidence>
<dbReference type="InterPro" id="IPR005269">
    <property type="entry name" value="LOG"/>
</dbReference>
<dbReference type="NCBIfam" id="TIGR00730">
    <property type="entry name" value="Rossman fold protein, TIGR00730 family"/>
    <property type="match status" value="1"/>
</dbReference>
<sequence>MRSVTVYCGSSTGSSPVYLEAAHDLGRALAQSGIALVYGGGGIGMMGALAAACLESGGQVTGVITRALMETESAKKDLADMRVVETMHERKRLMAELGEAFIALPGGFGTFEELFEAATWLQLEIHRKPVGLINAGGYYTHLLTFLRHSVAEGFIKAPHLDMIQVAENARDLLEKLNGYRHISVSKI</sequence>
<keyword evidence="4" id="KW-1185">Reference proteome</keyword>
<dbReference type="Proteomes" id="UP000050417">
    <property type="component" value="Unassembled WGS sequence"/>
</dbReference>
<dbReference type="InterPro" id="IPR031100">
    <property type="entry name" value="LOG_fam"/>
</dbReference>
<accession>A0A0P6XLU5</accession>
<dbReference type="OrthoDB" id="9801098at2"/>
<dbReference type="EMBL" id="LGCL01000003">
    <property type="protein sequence ID" value="KPL80808.1"/>
    <property type="molecule type" value="Genomic_DNA"/>
</dbReference>
<dbReference type="RefSeq" id="WP_075061107.1">
    <property type="nucleotide sequence ID" value="NZ_LGCL01000003.1"/>
</dbReference>
<dbReference type="AlphaFoldDB" id="A0A0P6XLU5"/>
<proteinExistence type="inferred from homology"/>
<comment type="similarity">
    <text evidence="1 2">Belongs to the LOG family.</text>
</comment>
<dbReference type="Gene3D" id="3.40.50.450">
    <property type="match status" value="1"/>
</dbReference>
<dbReference type="EC" id="3.2.2.n1" evidence="2"/>